<evidence type="ECO:0000256" key="6">
    <source>
        <dbReference type="SAM" id="Phobius"/>
    </source>
</evidence>
<evidence type="ECO:0008006" key="11">
    <source>
        <dbReference type="Google" id="ProtNLM"/>
    </source>
</evidence>
<keyword evidence="3 6" id="KW-1133">Transmembrane helix</keyword>
<keyword evidence="4 6" id="KW-0472">Membrane</keyword>
<dbReference type="GO" id="GO:0035725">
    <property type="term" value="P:sodium ion transmembrane transport"/>
    <property type="evidence" value="ECO:0000318"/>
    <property type="project" value="GO_Central"/>
</dbReference>
<evidence type="ECO:0000259" key="8">
    <source>
        <dbReference type="Pfam" id="PF03522"/>
    </source>
</evidence>
<accession>E9H268</accession>
<dbReference type="OrthoDB" id="2020542at2759"/>
<dbReference type="FunFam" id="1.20.1740.10:FF:000022">
    <property type="entry name" value="Bumetanide-sensitive na-k-cl cotransport protein"/>
    <property type="match status" value="1"/>
</dbReference>
<reference evidence="9 10" key="1">
    <citation type="journal article" date="2011" name="Science">
        <title>The ecoresponsive genome of Daphnia pulex.</title>
        <authorList>
            <person name="Colbourne J.K."/>
            <person name="Pfrender M.E."/>
            <person name="Gilbert D."/>
            <person name="Thomas W.K."/>
            <person name="Tucker A."/>
            <person name="Oakley T.H."/>
            <person name="Tokishita S."/>
            <person name="Aerts A."/>
            <person name="Arnold G.J."/>
            <person name="Basu M.K."/>
            <person name="Bauer D.J."/>
            <person name="Caceres C.E."/>
            <person name="Carmel L."/>
            <person name="Casola C."/>
            <person name="Choi J.H."/>
            <person name="Detter J.C."/>
            <person name="Dong Q."/>
            <person name="Dusheyko S."/>
            <person name="Eads B.D."/>
            <person name="Frohlich T."/>
            <person name="Geiler-Samerotte K.A."/>
            <person name="Gerlach D."/>
            <person name="Hatcher P."/>
            <person name="Jogdeo S."/>
            <person name="Krijgsveld J."/>
            <person name="Kriventseva E.V."/>
            <person name="Kultz D."/>
            <person name="Laforsch C."/>
            <person name="Lindquist E."/>
            <person name="Lopez J."/>
            <person name="Manak J.R."/>
            <person name="Muller J."/>
            <person name="Pangilinan J."/>
            <person name="Patwardhan R.P."/>
            <person name="Pitluck S."/>
            <person name="Pritham E.J."/>
            <person name="Rechtsteiner A."/>
            <person name="Rho M."/>
            <person name="Rogozin I.B."/>
            <person name="Sakarya O."/>
            <person name="Salamov A."/>
            <person name="Schaack S."/>
            <person name="Shapiro H."/>
            <person name="Shiga Y."/>
            <person name="Skalitzky C."/>
            <person name="Smith Z."/>
            <person name="Souvorov A."/>
            <person name="Sung W."/>
            <person name="Tang Z."/>
            <person name="Tsuchiya D."/>
            <person name="Tu H."/>
            <person name="Vos H."/>
            <person name="Wang M."/>
            <person name="Wolf Y.I."/>
            <person name="Yamagata H."/>
            <person name="Yamada T."/>
            <person name="Ye Y."/>
            <person name="Shaw J.R."/>
            <person name="Andrews J."/>
            <person name="Crease T.J."/>
            <person name="Tang H."/>
            <person name="Lucas S.M."/>
            <person name="Robertson H.M."/>
            <person name="Bork P."/>
            <person name="Koonin E.V."/>
            <person name="Zdobnov E.M."/>
            <person name="Grigoriev I.V."/>
            <person name="Lynch M."/>
            <person name="Boore J.L."/>
        </authorList>
    </citation>
    <scope>NUCLEOTIDE SEQUENCE [LARGE SCALE GENOMIC DNA]</scope>
</reference>
<feature type="transmembrane region" description="Helical" evidence="6">
    <location>
        <begin position="461"/>
        <end position="482"/>
    </location>
</feature>
<evidence type="ECO:0000313" key="9">
    <source>
        <dbReference type="EMBL" id="EFX74111.1"/>
    </source>
</evidence>
<feature type="domain" description="SLC12A transporter C-terminal" evidence="8">
    <location>
        <begin position="585"/>
        <end position="979"/>
    </location>
</feature>
<dbReference type="GO" id="GO:0008511">
    <property type="term" value="F:sodium:potassium:chloride symporter activity"/>
    <property type="evidence" value="ECO:0000318"/>
    <property type="project" value="GO_Central"/>
</dbReference>
<dbReference type="InterPro" id="IPR004842">
    <property type="entry name" value="SLC12A_fam"/>
</dbReference>
<evidence type="ECO:0000313" key="10">
    <source>
        <dbReference type="Proteomes" id="UP000000305"/>
    </source>
</evidence>
<dbReference type="InterPro" id="IPR018491">
    <property type="entry name" value="SLC12_C"/>
</dbReference>
<feature type="transmembrane region" description="Helical" evidence="6">
    <location>
        <begin position="317"/>
        <end position="341"/>
    </location>
</feature>
<dbReference type="InParanoid" id="E9H268"/>
<dbReference type="GO" id="GO:1990573">
    <property type="term" value="P:potassium ion import across plasma membrane"/>
    <property type="evidence" value="ECO:0000318"/>
    <property type="project" value="GO_Central"/>
</dbReference>
<proteinExistence type="predicted"/>
<sequence>MTIKYWGSNLNKKFNLVRLTHEAVPRLANYSNMFQMTTAGARPTMEDLHESIVEDKPTERVGNNEPTDNRQKFGWIEGVLIRNMLNIWGVMLFLRISWVVALAGIWQTFIIISISTFVTLVTALSTSAIVTNGEIGGGGTYYVMSRILGPEWGGSIGVLFALANAINGSLNVVGFCQTLQDTMKNYGGYTIVDGGDNDTRILGTILMILVWGLCGLGSKYESLTQQMLVVILAVALANFFVGSFIGPQSEISQARGYLGYRLDLIKENWDSGYVFNGGIMQDFFSVFAVYFPAGIGILAGANISGDLKDPSAAIPKGTIWAIISTSISYAIVAVVCAATTVRQATGSVDDFRNGTYLDCVSKNCTYGSYNDYQLMTLISAYGPLNYAGCFAATLSTALASYISCPKLLQVIGDDKLYPHWMVGWMTKGYGKSNEPHLAYLFTFFLALGFILIAQLDMIALLISDLFLITFAFLNYACFHVDLVQPVGWRPTFKYYNKWLSLFCACLCIAIMFMIDWRVAFITLACVFLFYFIVLYRKPDVNWGTSSQAMNLQDALTSIQQLVHIEEHVKNYQPQILALTGPPRSRPALVDFAYLICKKNSMLVCGNVVQDKISTKKRAEILQKSYKHLRKNEIKGFCSLIANVDLPSGTSAMLEVVGVGKIMPNILFIGFKNDWRVCDKNSLSQYFATIHAGFNLHVSVAILRVSEGLDYSTVLGDTDEPFHSGGGDDSRPPSAMDTPPGTPDMERHNSISDSPFGRTDVAEVSKDQKKTKKSKKNMTLMDTDGNELPRHICNNITRFQKKQLEGSIDVWWLYDDGGLTLLLPYIISTRANWSACQLRVFCTANAQEEVEKEREGMAALLNKFRINYSDLVVITDLNKPPKDSTKNWFDGLIRPFIRREELTEAERVILQAKTDRHCRLRELVVDHSSDSNLVVMTLPMPRKEAVSAPMYMAWLETLTANMPPFLLVRGNQTSVLTFYA</sequence>
<feature type="transmembrane region" description="Helical" evidence="6">
    <location>
        <begin position="494"/>
        <end position="512"/>
    </location>
</feature>
<evidence type="ECO:0000256" key="1">
    <source>
        <dbReference type="ARBA" id="ARBA00004141"/>
    </source>
</evidence>
<dbReference type="GO" id="GO:0055075">
    <property type="term" value="P:potassium ion homeostasis"/>
    <property type="evidence" value="ECO:0000318"/>
    <property type="project" value="GO_Central"/>
</dbReference>
<feature type="region of interest" description="Disordered" evidence="5">
    <location>
        <begin position="716"/>
        <end position="782"/>
    </location>
</feature>
<feature type="transmembrane region" description="Helical" evidence="6">
    <location>
        <begin position="92"/>
        <end position="114"/>
    </location>
</feature>
<feature type="transmembrane region" description="Helical" evidence="6">
    <location>
        <begin position="283"/>
        <end position="305"/>
    </location>
</feature>
<evidence type="ECO:0000259" key="7">
    <source>
        <dbReference type="Pfam" id="PF00324"/>
    </source>
</evidence>
<feature type="domain" description="Amino acid permease/ SLC12A" evidence="7">
    <location>
        <begin position="78"/>
        <end position="576"/>
    </location>
</feature>
<dbReference type="NCBIfam" id="TIGR00930">
    <property type="entry name" value="2a30"/>
    <property type="match status" value="1"/>
</dbReference>
<dbReference type="KEGG" id="dpx:DAPPUDRAFT_324595"/>
<keyword evidence="2 6" id="KW-0812">Transmembrane</keyword>
<dbReference type="PANTHER" id="PTHR11827">
    <property type="entry name" value="SOLUTE CARRIER FAMILY 12, CATION COTRANSPORTERS"/>
    <property type="match status" value="1"/>
</dbReference>
<keyword evidence="10" id="KW-1185">Reference proteome</keyword>
<dbReference type="AlphaFoldDB" id="E9H268"/>
<dbReference type="Proteomes" id="UP000000305">
    <property type="component" value="Unassembled WGS sequence"/>
</dbReference>
<dbReference type="GO" id="GO:0055078">
    <property type="term" value="P:sodium ion homeostasis"/>
    <property type="evidence" value="ECO:0000318"/>
    <property type="project" value="GO_Central"/>
</dbReference>
<dbReference type="HOGENOM" id="CLU_001883_0_0_1"/>
<name>E9H268_DAPPU</name>
<dbReference type="Gene3D" id="1.20.1740.10">
    <property type="entry name" value="Amino acid/polyamine transporter I"/>
    <property type="match status" value="1"/>
</dbReference>
<dbReference type="OMA" id="NMENDRK"/>
<protein>
    <recommendedName>
        <fullName evidence="11">Bumetanide-sensitive na-k-cl cotransport protein</fullName>
    </recommendedName>
</protein>
<evidence type="ECO:0000256" key="5">
    <source>
        <dbReference type="SAM" id="MobiDB-lite"/>
    </source>
</evidence>
<feature type="transmembrane region" description="Helical" evidence="6">
    <location>
        <begin position="228"/>
        <end position="246"/>
    </location>
</feature>
<gene>
    <name evidence="9" type="ORF">DAPPUDRAFT_324595</name>
</gene>
<dbReference type="Pfam" id="PF00324">
    <property type="entry name" value="AA_permease"/>
    <property type="match status" value="1"/>
</dbReference>
<dbReference type="GO" id="GO:0016020">
    <property type="term" value="C:membrane"/>
    <property type="evidence" value="ECO:0007669"/>
    <property type="project" value="UniProtKB-SubCell"/>
</dbReference>
<dbReference type="GO" id="GO:0055064">
    <property type="term" value="P:chloride ion homeostasis"/>
    <property type="evidence" value="ECO:0000318"/>
    <property type="project" value="GO_Central"/>
</dbReference>
<evidence type="ECO:0000256" key="2">
    <source>
        <dbReference type="ARBA" id="ARBA00022692"/>
    </source>
</evidence>
<dbReference type="eggNOG" id="KOG2083">
    <property type="taxonomic scope" value="Eukaryota"/>
</dbReference>
<dbReference type="InterPro" id="IPR004841">
    <property type="entry name" value="AA-permease/SLC12A_dom"/>
</dbReference>
<feature type="transmembrane region" description="Helical" evidence="6">
    <location>
        <begin position="518"/>
        <end position="535"/>
    </location>
</feature>
<feature type="transmembrane region" description="Helical" evidence="6">
    <location>
        <begin position="156"/>
        <end position="180"/>
    </location>
</feature>
<feature type="compositionally biased region" description="Basic and acidic residues" evidence="5">
    <location>
        <begin position="719"/>
        <end position="730"/>
    </location>
</feature>
<organism evidence="9 10">
    <name type="scientific">Daphnia pulex</name>
    <name type="common">Water flea</name>
    <dbReference type="NCBI Taxonomy" id="6669"/>
    <lineage>
        <taxon>Eukaryota</taxon>
        <taxon>Metazoa</taxon>
        <taxon>Ecdysozoa</taxon>
        <taxon>Arthropoda</taxon>
        <taxon>Crustacea</taxon>
        <taxon>Branchiopoda</taxon>
        <taxon>Diplostraca</taxon>
        <taxon>Cladocera</taxon>
        <taxon>Anomopoda</taxon>
        <taxon>Daphniidae</taxon>
        <taxon>Daphnia</taxon>
    </lineage>
</organism>
<feature type="transmembrane region" description="Helical" evidence="6">
    <location>
        <begin position="200"/>
        <end position="216"/>
    </location>
</feature>
<comment type="subcellular location">
    <subcellularLocation>
        <location evidence="1">Membrane</location>
        <topology evidence="1">Multi-pass membrane protein</topology>
    </subcellularLocation>
</comment>
<dbReference type="GO" id="GO:0006884">
    <property type="term" value="P:cell volume homeostasis"/>
    <property type="evidence" value="ECO:0000318"/>
    <property type="project" value="GO_Central"/>
</dbReference>
<dbReference type="GO" id="GO:1902476">
    <property type="term" value="P:chloride transmembrane transport"/>
    <property type="evidence" value="ECO:0000318"/>
    <property type="project" value="GO_Central"/>
</dbReference>
<evidence type="ECO:0000256" key="3">
    <source>
        <dbReference type="ARBA" id="ARBA00022989"/>
    </source>
</evidence>
<dbReference type="Pfam" id="PF03522">
    <property type="entry name" value="SLC12"/>
    <property type="match status" value="1"/>
</dbReference>
<evidence type="ECO:0000256" key="4">
    <source>
        <dbReference type="ARBA" id="ARBA00023136"/>
    </source>
</evidence>
<feature type="transmembrane region" description="Helical" evidence="6">
    <location>
        <begin position="437"/>
        <end position="455"/>
    </location>
</feature>
<dbReference type="PANTHER" id="PTHR11827:SF103">
    <property type="entry name" value="SODIUM CHLORIDE COTRANSPORTER 69, ISOFORM E"/>
    <property type="match status" value="1"/>
</dbReference>
<dbReference type="EMBL" id="GL732585">
    <property type="protein sequence ID" value="EFX74111.1"/>
    <property type="molecule type" value="Genomic_DNA"/>
</dbReference>